<evidence type="ECO:0000313" key="1">
    <source>
        <dbReference type="EMBL" id="KAF2682688.1"/>
    </source>
</evidence>
<dbReference type="Proteomes" id="UP000799291">
    <property type="component" value="Unassembled WGS sequence"/>
</dbReference>
<accession>A0A6G1IX42</accession>
<protein>
    <submittedName>
        <fullName evidence="1">Uncharacterized protein</fullName>
    </submittedName>
</protein>
<keyword evidence="2" id="KW-1185">Reference proteome</keyword>
<dbReference type="AlphaFoldDB" id="A0A6G1IX42"/>
<reference evidence="1" key="1">
    <citation type="journal article" date="2020" name="Stud. Mycol.">
        <title>101 Dothideomycetes genomes: a test case for predicting lifestyles and emergence of pathogens.</title>
        <authorList>
            <person name="Haridas S."/>
            <person name="Albert R."/>
            <person name="Binder M."/>
            <person name="Bloem J."/>
            <person name="Labutti K."/>
            <person name="Salamov A."/>
            <person name="Andreopoulos B."/>
            <person name="Baker S."/>
            <person name="Barry K."/>
            <person name="Bills G."/>
            <person name="Bluhm B."/>
            <person name="Cannon C."/>
            <person name="Castanera R."/>
            <person name="Culley D."/>
            <person name="Daum C."/>
            <person name="Ezra D."/>
            <person name="Gonzalez J."/>
            <person name="Henrissat B."/>
            <person name="Kuo A."/>
            <person name="Liang C."/>
            <person name="Lipzen A."/>
            <person name="Lutzoni F."/>
            <person name="Magnuson J."/>
            <person name="Mondo S."/>
            <person name="Nolan M."/>
            <person name="Ohm R."/>
            <person name="Pangilinan J."/>
            <person name="Park H.-J."/>
            <person name="Ramirez L."/>
            <person name="Alfaro M."/>
            <person name="Sun H."/>
            <person name="Tritt A."/>
            <person name="Yoshinaga Y."/>
            <person name="Zwiers L.-H."/>
            <person name="Turgeon B."/>
            <person name="Goodwin S."/>
            <person name="Spatafora J."/>
            <person name="Crous P."/>
            <person name="Grigoriev I."/>
        </authorList>
    </citation>
    <scope>NUCLEOTIDE SEQUENCE</scope>
    <source>
        <strain evidence="1">CBS 122367</strain>
    </source>
</reference>
<proteinExistence type="predicted"/>
<evidence type="ECO:0000313" key="2">
    <source>
        <dbReference type="Proteomes" id="UP000799291"/>
    </source>
</evidence>
<gene>
    <name evidence="1" type="ORF">K458DRAFT_53598</name>
</gene>
<organism evidence="1 2">
    <name type="scientific">Lentithecium fluviatile CBS 122367</name>
    <dbReference type="NCBI Taxonomy" id="1168545"/>
    <lineage>
        <taxon>Eukaryota</taxon>
        <taxon>Fungi</taxon>
        <taxon>Dikarya</taxon>
        <taxon>Ascomycota</taxon>
        <taxon>Pezizomycotina</taxon>
        <taxon>Dothideomycetes</taxon>
        <taxon>Pleosporomycetidae</taxon>
        <taxon>Pleosporales</taxon>
        <taxon>Massarineae</taxon>
        <taxon>Lentitheciaceae</taxon>
        <taxon>Lentithecium</taxon>
    </lineage>
</organism>
<name>A0A6G1IX42_9PLEO</name>
<dbReference type="EMBL" id="MU005586">
    <property type="protein sequence ID" value="KAF2682688.1"/>
    <property type="molecule type" value="Genomic_DNA"/>
</dbReference>
<sequence>MMYGHLRYVPFAVACSYEKSPLPESMRERLRKCKTNLSVACRRAQFEAGNNWLRNASLSIRRPRVSKLRSQSRASGSDVSTRGTHLKILPMKHEIRSRGMSILHHRPSRVSEMPSAEIRLGDLIGQSGLARAWGACEKQRLINLVDLAGLRCRVHISVECRALRPWKAWLARQADCLVEGREWRTPSRVLSSP</sequence>